<dbReference type="RefSeq" id="WP_038698483.1">
    <property type="nucleotide sequence ID" value="NZ_CP009286.1"/>
</dbReference>
<feature type="transmembrane region" description="Helical" evidence="1">
    <location>
        <begin position="182"/>
        <end position="201"/>
    </location>
</feature>
<accession>A0A089LVA1</accession>
<keyword evidence="3" id="KW-1185">Reference proteome</keyword>
<protein>
    <submittedName>
        <fullName evidence="2">Uncharacterized protein</fullName>
    </submittedName>
</protein>
<dbReference type="AlphaFoldDB" id="A0A089LVA1"/>
<proteinExistence type="predicted"/>
<evidence type="ECO:0000313" key="2">
    <source>
        <dbReference type="EMBL" id="AIQ65431.1"/>
    </source>
</evidence>
<dbReference type="KEGG" id="pste:PSTEL_22270"/>
<feature type="transmembrane region" description="Helical" evidence="1">
    <location>
        <begin position="20"/>
        <end position="39"/>
    </location>
</feature>
<evidence type="ECO:0000256" key="1">
    <source>
        <dbReference type="SAM" id="Phobius"/>
    </source>
</evidence>
<sequence length="260" mass="27944">MYNLILSNLYKGIKSKTLRVLLLVSTCCAAATVLLANGIAKGTVSTDLRSIIFLFSDTSMLAILGAVLAAALIGSEFDTRLFHHSIVAGYSRFQIVVGKAITYWIFAVLIMSPYFIANVAALVFKVNVNMGVASAGFLNIINTGTDDRAGKIILALLCMLLIYVAQLTLTILFAFVAKKAMLIIPVFYVISAMAGQASLYAESLPNLGRLLNATPFGNDFIGLTSHASNELVVQAITVSVLFMVVIVAITYAAFRKTELK</sequence>
<keyword evidence="1" id="KW-1133">Transmembrane helix</keyword>
<name>A0A089LVA1_9BACL</name>
<dbReference type="OrthoDB" id="1738593at2"/>
<dbReference type="EMBL" id="CP009286">
    <property type="protein sequence ID" value="AIQ65431.1"/>
    <property type="molecule type" value="Genomic_DNA"/>
</dbReference>
<dbReference type="STRING" id="169760.PSTEL_22270"/>
<feature type="transmembrane region" description="Helical" evidence="1">
    <location>
        <begin position="152"/>
        <end position="175"/>
    </location>
</feature>
<feature type="transmembrane region" description="Helical" evidence="1">
    <location>
        <begin position="51"/>
        <end position="73"/>
    </location>
</feature>
<dbReference type="Proteomes" id="UP000029507">
    <property type="component" value="Chromosome"/>
</dbReference>
<keyword evidence="1" id="KW-0472">Membrane</keyword>
<keyword evidence="1" id="KW-0812">Transmembrane</keyword>
<feature type="transmembrane region" description="Helical" evidence="1">
    <location>
        <begin position="231"/>
        <end position="254"/>
    </location>
</feature>
<organism evidence="2 3">
    <name type="scientific">Paenibacillus stellifer</name>
    <dbReference type="NCBI Taxonomy" id="169760"/>
    <lineage>
        <taxon>Bacteria</taxon>
        <taxon>Bacillati</taxon>
        <taxon>Bacillota</taxon>
        <taxon>Bacilli</taxon>
        <taxon>Bacillales</taxon>
        <taxon>Paenibacillaceae</taxon>
        <taxon>Paenibacillus</taxon>
    </lineage>
</organism>
<gene>
    <name evidence="2" type="ORF">PSTEL_22270</name>
</gene>
<reference evidence="2 3" key="1">
    <citation type="submission" date="2014-08" db="EMBL/GenBank/DDBJ databases">
        <title>Comparative genomics of the Paenibacillus odorifer group.</title>
        <authorList>
            <person name="den Bakker H.C."/>
            <person name="Tsai Y.-C."/>
            <person name="Martin N."/>
            <person name="Korlach J."/>
            <person name="Wiedmann M."/>
        </authorList>
    </citation>
    <scope>NUCLEOTIDE SEQUENCE [LARGE SCALE GENOMIC DNA]</scope>
    <source>
        <strain evidence="2 3">DSM 14472</strain>
    </source>
</reference>
<evidence type="ECO:0000313" key="3">
    <source>
        <dbReference type="Proteomes" id="UP000029507"/>
    </source>
</evidence>
<dbReference type="HOGENOM" id="CLU_091624_0_0_9"/>